<name>A6W3Q9_MARMS</name>
<dbReference type="HOGENOM" id="CLU_3009002_0_0_6"/>
<dbReference type="eggNOG" id="COG3905">
    <property type="taxonomic scope" value="Bacteria"/>
</dbReference>
<reference evidence="1" key="1">
    <citation type="submission" date="2007-06" db="EMBL/GenBank/DDBJ databases">
        <title>Complete sequence of Marinomonas sp. MWYL1.</title>
        <authorList>
            <consortium name="US DOE Joint Genome Institute"/>
            <person name="Copeland A."/>
            <person name="Lucas S."/>
            <person name="Lapidus A."/>
            <person name="Barry K."/>
            <person name="Glavina del Rio T."/>
            <person name="Dalin E."/>
            <person name="Tice H."/>
            <person name="Pitluck S."/>
            <person name="Kiss H."/>
            <person name="Brettin T."/>
            <person name="Bruce D."/>
            <person name="Detter J.C."/>
            <person name="Han C."/>
            <person name="Schmutz J."/>
            <person name="Larimer F."/>
            <person name="Land M."/>
            <person name="Hauser L."/>
            <person name="Kyrpides N."/>
            <person name="Kim E."/>
            <person name="Johnston A.W.B."/>
            <person name="Todd J.D."/>
            <person name="Rogers R."/>
            <person name="Wexler M."/>
            <person name="Bond P.L."/>
            <person name="Li Y."/>
            <person name="Richardson P."/>
        </authorList>
    </citation>
    <scope>NUCLEOTIDE SEQUENCE [LARGE SCALE GENOMIC DNA]</scope>
    <source>
        <strain evidence="1">MWYL1</strain>
    </source>
</reference>
<sequence length="56" mass="6387">MESTKPNTKEWQQTLDALESVAKGKVIAAKEVHEWLNSWGTDNELKAPTFKKDDEI</sequence>
<dbReference type="EMBL" id="CP000749">
    <property type="protein sequence ID" value="ABR73338.1"/>
    <property type="molecule type" value="Genomic_DNA"/>
</dbReference>
<organism evidence="1">
    <name type="scientific">Marinomonas sp. (strain MWYL1)</name>
    <dbReference type="NCBI Taxonomy" id="400668"/>
    <lineage>
        <taxon>Bacteria</taxon>
        <taxon>Pseudomonadati</taxon>
        <taxon>Pseudomonadota</taxon>
        <taxon>Gammaproteobacteria</taxon>
        <taxon>Oceanospirillales</taxon>
        <taxon>Oceanospirillaceae</taxon>
        <taxon>Marinomonas</taxon>
    </lineage>
</organism>
<protein>
    <recommendedName>
        <fullName evidence="2">CopG family transcriptional regulator</fullName>
    </recommendedName>
</protein>
<dbReference type="AlphaFoldDB" id="A6W3Q9"/>
<dbReference type="OrthoDB" id="5298181at2"/>
<gene>
    <name evidence="1" type="ordered locus">Mmwyl1_4443</name>
</gene>
<dbReference type="KEGG" id="mmw:Mmwyl1_4443"/>
<proteinExistence type="predicted"/>
<accession>A6W3Q9</accession>
<dbReference type="STRING" id="400668.Mmwyl1_4443"/>
<evidence type="ECO:0008006" key="2">
    <source>
        <dbReference type="Google" id="ProtNLM"/>
    </source>
</evidence>
<evidence type="ECO:0000313" key="1">
    <source>
        <dbReference type="EMBL" id="ABR73338.1"/>
    </source>
</evidence>